<evidence type="ECO:0000313" key="9">
    <source>
        <dbReference type="Proteomes" id="UP000663193"/>
    </source>
</evidence>
<reference evidence="9" key="1">
    <citation type="journal article" date="2021" name="BMC Genomics">
        <title>Chromosome-level genome assembly and manually-curated proteome of model necrotroph Parastagonospora nodorum Sn15 reveals a genome-wide trove of candidate effector homologs, and redundancy of virulence-related functions within an accessory chromosome.</title>
        <authorList>
            <person name="Bertazzoni S."/>
            <person name="Jones D.A.B."/>
            <person name="Phan H.T."/>
            <person name="Tan K.-C."/>
            <person name="Hane J.K."/>
        </authorList>
    </citation>
    <scope>NUCLEOTIDE SEQUENCE [LARGE SCALE GENOMIC DNA]</scope>
    <source>
        <strain evidence="9">SN15 / ATCC MYA-4574 / FGSC 10173)</strain>
    </source>
</reference>
<dbReference type="PROSITE" id="PS50048">
    <property type="entry name" value="ZN2_CY6_FUNGAL_2"/>
    <property type="match status" value="1"/>
</dbReference>
<feature type="compositionally biased region" description="Polar residues" evidence="5">
    <location>
        <begin position="123"/>
        <end position="133"/>
    </location>
</feature>
<feature type="region of interest" description="Disordered" evidence="5">
    <location>
        <begin position="77"/>
        <end position="141"/>
    </location>
</feature>
<feature type="transmembrane region" description="Helical" evidence="6">
    <location>
        <begin position="545"/>
        <end position="568"/>
    </location>
</feature>
<dbReference type="AlphaFoldDB" id="A0A7U2F219"/>
<organism evidence="8 9">
    <name type="scientific">Phaeosphaeria nodorum (strain SN15 / ATCC MYA-4574 / FGSC 10173)</name>
    <name type="common">Glume blotch fungus</name>
    <name type="synonym">Parastagonospora nodorum</name>
    <dbReference type="NCBI Taxonomy" id="321614"/>
    <lineage>
        <taxon>Eukaryota</taxon>
        <taxon>Fungi</taxon>
        <taxon>Dikarya</taxon>
        <taxon>Ascomycota</taxon>
        <taxon>Pezizomycotina</taxon>
        <taxon>Dothideomycetes</taxon>
        <taxon>Pleosporomycetidae</taxon>
        <taxon>Pleosporales</taxon>
        <taxon>Pleosporineae</taxon>
        <taxon>Phaeosphaeriaceae</taxon>
        <taxon>Parastagonospora</taxon>
    </lineage>
</organism>
<evidence type="ECO:0000256" key="4">
    <source>
        <dbReference type="ARBA" id="ARBA00023242"/>
    </source>
</evidence>
<feature type="compositionally biased region" description="Polar residues" evidence="5">
    <location>
        <begin position="78"/>
        <end position="88"/>
    </location>
</feature>
<feature type="compositionally biased region" description="Basic and acidic residues" evidence="5">
    <location>
        <begin position="90"/>
        <end position="112"/>
    </location>
</feature>
<dbReference type="GO" id="GO:0000981">
    <property type="term" value="F:DNA-binding transcription factor activity, RNA polymerase II-specific"/>
    <property type="evidence" value="ECO:0007669"/>
    <property type="project" value="InterPro"/>
</dbReference>
<evidence type="ECO:0000256" key="1">
    <source>
        <dbReference type="ARBA" id="ARBA00022723"/>
    </source>
</evidence>
<dbReference type="GO" id="GO:0003677">
    <property type="term" value="F:DNA binding"/>
    <property type="evidence" value="ECO:0007669"/>
    <property type="project" value="InterPro"/>
</dbReference>
<dbReference type="InterPro" id="IPR001138">
    <property type="entry name" value="Zn2Cys6_DnaBD"/>
</dbReference>
<evidence type="ECO:0000256" key="2">
    <source>
        <dbReference type="ARBA" id="ARBA00023015"/>
    </source>
</evidence>
<keyword evidence="6" id="KW-0472">Membrane</keyword>
<sequence length="727" mass="81143">MECHSFRSDKHQLFFMEMTADSAVRPEKRRRVDRVIAACDLCKRRKVKCDGEQPCAYCVRKNLAATCVFTPAKERVHSTCNTPNNSGGTRHGDNPRSRAHSESNLRHPRDQEGVPSHTRAPISGSQTSLSPTMSRDDHLGSDTVVPLEGRILRDAQGKFIFIGDCAPLSFLQTVRHLISSEVGSDAFAIQASRDSIIEVARAEVPVGRSPPTHIRPEEVEALIHEYVAATSGLVDLFEYQDLITEMNVWARRLSVNNPEDAATAVFYLVAAIGMQEDEEERAELWFDYARNLLMKHMCNSMNVATVQGFTLVAVYMLRAFQPNGAYLYFSLAARTAYAIGLHRTEVNASFGSSIRKMRDCIWKSLRVVDMVISTVLGRPPSTSDVDCTVKYSIPESDQVRSNILDPSVQIFMIIERVVVEVYSRKRISIRIADYVSRQLKGWASRWLLDLTKLTVEHNGVSRSTVIGACSTLCSYYYGIMLLTRPFLIYEIYEHLGASLRGGGTQNDHRQKRKYADAALDAAASFVETLRAVIDTEIMPRRMPLIVPWLFTTALVLAVGVLGRSGLVFEDNCLASIRCLDYFGRTDPHARQYSVIVQSLLKTTTTHAKEREVAQRLQRKQASSELFGLLPSLSNPVARDSPRNPSQDRNAPGPIMSQAPAHDAAPVPVPYDWTIYDADFFALPWSSENDQGLQDFLQPGTHNFGGETVADIPLFPIYDQQMGGALGQ</sequence>
<dbReference type="OrthoDB" id="47007at2759"/>
<protein>
    <recommendedName>
        <fullName evidence="7">Zn(2)-C6 fungal-type domain-containing protein</fullName>
    </recommendedName>
</protein>
<dbReference type="PANTHER" id="PTHR47424">
    <property type="entry name" value="REGULATORY PROTEIN GAL4"/>
    <property type="match status" value="1"/>
</dbReference>
<keyword evidence="9" id="KW-1185">Reference proteome</keyword>
<dbReference type="EMBL" id="CP069027">
    <property type="protein sequence ID" value="QRC95089.1"/>
    <property type="molecule type" value="Genomic_DNA"/>
</dbReference>
<dbReference type="PANTHER" id="PTHR47424:SF9">
    <property type="entry name" value="TAH-2"/>
    <property type="match status" value="1"/>
</dbReference>
<evidence type="ECO:0000313" key="8">
    <source>
        <dbReference type="EMBL" id="QRC95089.1"/>
    </source>
</evidence>
<keyword evidence="6" id="KW-0812">Transmembrane</keyword>
<dbReference type="GO" id="GO:0006351">
    <property type="term" value="P:DNA-templated transcription"/>
    <property type="evidence" value="ECO:0007669"/>
    <property type="project" value="InterPro"/>
</dbReference>
<name>A0A7U2F219_PHANO</name>
<dbReference type="Proteomes" id="UP000663193">
    <property type="component" value="Chromosome 5"/>
</dbReference>
<dbReference type="GO" id="GO:0008270">
    <property type="term" value="F:zinc ion binding"/>
    <property type="evidence" value="ECO:0007669"/>
    <property type="project" value="InterPro"/>
</dbReference>
<dbReference type="SUPFAM" id="SSF57701">
    <property type="entry name" value="Zn2/Cys6 DNA-binding domain"/>
    <property type="match status" value="1"/>
</dbReference>
<keyword evidence="3" id="KW-0804">Transcription</keyword>
<dbReference type="InterPro" id="IPR036864">
    <property type="entry name" value="Zn2-C6_fun-type_DNA-bd_sf"/>
</dbReference>
<dbReference type="VEuPathDB" id="FungiDB:JI435_028160"/>
<evidence type="ECO:0000256" key="6">
    <source>
        <dbReference type="SAM" id="Phobius"/>
    </source>
</evidence>
<dbReference type="Pfam" id="PF00172">
    <property type="entry name" value="Zn_clus"/>
    <property type="match status" value="1"/>
</dbReference>
<keyword evidence="1" id="KW-0479">Metal-binding</keyword>
<keyword evidence="6" id="KW-1133">Transmembrane helix</keyword>
<dbReference type="InterPro" id="IPR007219">
    <property type="entry name" value="XnlR_reg_dom"/>
</dbReference>
<feature type="domain" description="Zn(2)-C6 fungal-type" evidence="7">
    <location>
        <begin position="38"/>
        <end position="69"/>
    </location>
</feature>
<feature type="region of interest" description="Disordered" evidence="5">
    <location>
        <begin position="632"/>
        <end position="661"/>
    </location>
</feature>
<evidence type="ECO:0000256" key="3">
    <source>
        <dbReference type="ARBA" id="ARBA00023163"/>
    </source>
</evidence>
<evidence type="ECO:0000256" key="5">
    <source>
        <dbReference type="SAM" id="MobiDB-lite"/>
    </source>
</evidence>
<keyword evidence="4" id="KW-0539">Nucleus</keyword>
<dbReference type="PROSITE" id="PS00463">
    <property type="entry name" value="ZN2_CY6_FUNGAL_1"/>
    <property type="match status" value="1"/>
</dbReference>
<dbReference type="CDD" id="cd12148">
    <property type="entry name" value="fungal_TF_MHR"/>
    <property type="match status" value="1"/>
</dbReference>
<proteinExistence type="predicted"/>
<dbReference type="InterPro" id="IPR051127">
    <property type="entry name" value="Fungal_SecMet_Regulators"/>
</dbReference>
<accession>A0A7U2F219</accession>
<gene>
    <name evidence="8" type="ORF">JI435_028160</name>
</gene>
<dbReference type="SMART" id="SM00906">
    <property type="entry name" value="Fungal_trans"/>
    <property type="match status" value="1"/>
</dbReference>
<keyword evidence="2" id="KW-0805">Transcription regulation</keyword>
<dbReference type="SMART" id="SM00066">
    <property type="entry name" value="GAL4"/>
    <property type="match status" value="1"/>
</dbReference>
<dbReference type="Pfam" id="PF04082">
    <property type="entry name" value="Fungal_trans"/>
    <property type="match status" value="1"/>
</dbReference>
<dbReference type="Gene3D" id="4.10.240.10">
    <property type="entry name" value="Zn(2)-C6 fungal-type DNA-binding domain"/>
    <property type="match status" value="1"/>
</dbReference>
<evidence type="ECO:0000259" key="7">
    <source>
        <dbReference type="PROSITE" id="PS50048"/>
    </source>
</evidence>
<dbReference type="CDD" id="cd00067">
    <property type="entry name" value="GAL4"/>
    <property type="match status" value="1"/>
</dbReference>